<keyword evidence="1" id="KW-0472">Membrane</keyword>
<evidence type="ECO:0000256" key="1">
    <source>
        <dbReference type="SAM" id="Phobius"/>
    </source>
</evidence>
<feature type="transmembrane region" description="Helical" evidence="1">
    <location>
        <begin position="36"/>
        <end position="58"/>
    </location>
</feature>
<comment type="caution">
    <text evidence="2">The sequence shown here is derived from an EMBL/GenBank/DDBJ whole genome shotgun (WGS) entry which is preliminary data.</text>
</comment>
<name>A0A1H9SNB3_9BACI</name>
<dbReference type="RefSeq" id="WP_089987317.1">
    <property type="nucleotide sequence ID" value="NZ_FMVP01000031.1"/>
</dbReference>
<evidence type="ECO:0000313" key="2">
    <source>
        <dbReference type="EMBL" id="SER86502.1"/>
    </source>
</evidence>
<sequence length="70" mass="7949">MSVPEKTSLILFNLIINLAHAALLYLSLTYYLNGTIVAAVIGFLFLLSLVIFQCHQIVKFLEQCKYRKEG</sequence>
<keyword evidence="1" id="KW-1133">Transmembrane helix</keyword>
<evidence type="ECO:0000313" key="3">
    <source>
        <dbReference type="Proteomes" id="UP000199410"/>
    </source>
</evidence>
<reference evidence="2 3" key="1">
    <citation type="submission" date="2016-10" db="EMBL/GenBank/DDBJ databases">
        <authorList>
            <person name="Varghese N."/>
            <person name="Submissions S."/>
        </authorList>
    </citation>
    <scope>NUCLEOTIDE SEQUENCE [LARGE SCALE GENOMIC DNA]</scope>
    <source>
        <strain evidence="2 3">TC-13</strain>
    </source>
</reference>
<dbReference type="AlphaFoldDB" id="A0A1H9SNB3"/>
<gene>
    <name evidence="2" type="ORF">SAMN02787113_04775</name>
</gene>
<dbReference type="Proteomes" id="UP000199410">
    <property type="component" value="Unassembled WGS sequence"/>
</dbReference>
<feature type="transmembrane region" description="Helical" evidence="1">
    <location>
        <begin position="9"/>
        <end position="30"/>
    </location>
</feature>
<protein>
    <submittedName>
        <fullName evidence="2">Uncharacterized protein</fullName>
    </submittedName>
</protein>
<organism evidence="2 3">
    <name type="scientific">Lysinibacillus fusiformis</name>
    <dbReference type="NCBI Taxonomy" id="28031"/>
    <lineage>
        <taxon>Bacteria</taxon>
        <taxon>Bacillati</taxon>
        <taxon>Bacillota</taxon>
        <taxon>Bacilli</taxon>
        <taxon>Bacillales</taxon>
        <taxon>Bacillaceae</taxon>
        <taxon>Lysinibacillus</taxon>
    </lineage>
</organism>
<keyword evidence="1" id="KW-0812">Transmembrane</keyword>
<proteinExistence type="predicted"/>
<dbReference type="EMBL" id="FOEL01000031">
    <property type="protein sequence ID" value="SER86502.1"/>
    <property type="molecule type" value="Genomic_DNA"/>
</dbReference>
<accession>A0A1H9SNB3</accession>